<dbReference type="Proteomes" id="UP000836402">
    <property type="component" value="Unassembled WGS sequence"/>
</dbReference>
<sequence length="303" mass="33567">MDVYPYYTSYAFVGVGDFGERLVREFLDPASVHKISRVSIITRHSPDTYARLYQQKAEIVGDVDYDDQDALVAALYGHQVVVSTFSNCIAVEAAVNQRAFILAAKRAGVQLFVLSEFGIEFDLSRCPPGQGPTFQILKNQARALAEEIGLPWLSIQAGLFDIFLCLPEFVLDADACIARILGNGDRRFPISAQSDVASFTHAALTSGRLSPTALHYTSLRTQSAFLSWIEIVEAMEIEHGRPWTIRNGCVDEARAWVAEGVNLDDGRLGAWFQLEIEVGALENGENDNARVGFVPRVRVEDMF</sequence>
<dbReference type="InterPro" id="IPR036291">
    <property type="entry name" value="NAD(P)-bd_dom_sf"/>
</dbReference>
<keyword evidence="2" id="KW-0560">Oxidoreductase</keyword>
<proteinExistence type="predicted"/>
<accession>A0A177UJT3</accession>
<evidence type="ECO:0000313" key="4">
    <source>
        <dbReference type="EMBL" id="CAD6952341.1"/>
    </source>
</evidence>
<gene>
    <name evidence="5" type="ORF">A4X03_0g2067</name>
    <name evidence="4" type="ORF">JKIAZH3_G7858</name>
</gene>
<keyword evidence="1" id="KW-0521">NADP</keyword>
<evidence type="ECO:0000256" key="1">
    <source>
        <dbReference type="ARBA" id="ARBA00022857"/>
    </source>
</evidence>
<reference evidence="4" key="3">
    <citation type="submission" date="2020-10" db="EMBL/GenBank/DDBJ databases">
        <authorList>
            <person name="Sedaghatjoo S."/>
        </authorList>
    </citation>
    <scope>NUCLEOTIDE SEQUENCE</scope>
    <source>
        <strain evidence="4">AZH3</strain>
    </source>
</reference>
<organism evidence="5 6">
    <name type="scientific">Tilletia caries</name>
    <name type="common">wheat bunt fungus</name>
    <dbReference type="NCBI Taxonomy" id="13290"/>
    <lineage>
        <taxon>Eukaryota</taxon>
        <taxon>Fungi</taxon>
        <taxon>Dikarya</taxon>
        <taxon>Basidiomycota</taxon>
        <taxon>Ustilaginomycotina</taxon>
        <taxon>Exobasidiomycetes</taxon>
        <taxon>Tilletiales</taxon>
        <taxon>Tilletiaceae</taxon>
        <taxon>Tilletia</taxon>
    </lineage>
</organism>
<dbReference type="EMBL" id="LWDD02000187">
    <property type="protein sequence ID" value="KAE8262928.1"/>
    <property type="molecule type" value="Genomic_DNA"/>
</dbReference>
<dbReference type="SUPFAM" id="SSF51735">
    <property type="entry name" value="NAD(P)-binding Rossmann-fold domains"/>
    <property type="match status" value="1"/>
</dbReference>
<evidence type="ECO:0000259" key="3">
    <source>
        <dbReference type="Pfam" id="PF05368"/>
    </source>
</evidence>
<dbReference type="InterPro" id="IPR051609">
    <property type="entry name" value="NmrA/Isoflavone_reductase-like"/>
</dbReference>
<dbReference type="Gene3D" id="3.40.50.720">
    <property type="entry name" value="NAD(P)-binding Rossmann-like Domain"/>
    <property type="match status" value="1"/>
</dbReference>
<evidence type="ECO:0000313" key="6">
    <source>
        <dbReference type="Proteomes" id="UP000077671"/>
    </source>
</evidence>
<dbReference type="Gene3D" id="3.90.25.10">
    <property type="entry name" value="UDP-galactose 4-epimerase, domain 1"/>
    <property type="match status" value="1"/>
</dbReference>
<dbReference type="Proteomes" id="UP000077671">
    <property type="component" value="Unassembled WGS sequence"/>
</dbReference>
<reference evidence="5" key="2">
    <citation type="journal article" date="2019" name="IMA Fungus">
        <title>Genome sequencing and comparison of five Tilletia species to identify candidate genes for the detection of regulated species infecting wheat.</title>
        <authorList>
            <person name="Nguyen H.D.T."/>
            <person name="Sultana T."/>
            <person name="Kesanakurti P."/>
            <person name="Hambleton S."/>
        </authorList>
    </citation>
    <scope>NUCLEOTIDE SEQUENCE</scope>
    <source>
        <strain evidence="5">DAOMC 238032</strain>
    </source>
</reference>
<feature type="domain" description="NmrA-like" evidence="3">
    <location>
        <begin position="15"/>
        <end position="242"/>
    </location>
</feature>
<dbReference type="PANTHER" id="PTHR47706:SF9">
    <property type="entry name" value="NMRA-LIKE DOMAIN-CONTAINING PROTEIN-RELATED"/>
    <property type="match status" value="1"/>
</dbReference>
<evidence type="ECO:0000256" key="2">
    <source>
        <dbReference type="ARBA" id="ARBA00023002"/>
    </source>
</evidence>
<keyword evidence="7" id="KW-1185">Reference proteome</keyword>
<evidence type="ECO:0000313" key="7">
    <source>
        <dbReference type="Proteomes" id="UP000836402"/>
    </source>
</evidence>
<reference evidence="5" key="1">
    <citation type="submission" date="2016-04" db="EMBL/GenBank/DDBJ databases">
        <authorList>
            <person name="Nguyen H.D."/>
            <person name="Kesanakurti P."/>
            <person name="Cullis J."/>
            <person name="Levesque C.A."/>
            <person name="Hambleton S."/>
        </authorList>
    </citation>
    <scope>NUCLEOTIDE SEQUENCE</scope>
    <source>
        <strain evidence="5">DAOMC 238032</strain>
    </source>
</reference>
<dbReference type="PANTHER" id="PTHR47706">
    <property type="entry name" value="NMRA-LIKE FAMILY PROTEIN"/>
    <property type="match status" value="1"/>
</dbReference>
<protein>
    <recommendedName>
        <fullName evidence="3">NmrA-like domain-containing protein</fullName>
    </recommendedName>
</protein>
<name>A0A177UJT3_9BASI</name>
<dbReference type="Pfam" id="PF05368">
    <property type="entry name" value="NmrA"/>
    <property type="match status" value="1"/>
</dbReference>
<dbReference type="EMBL" id="CAJHJG010005741">
    <property type="protein sequence ID" value="CAD6952341.1"/>
    <property type="molecule type" value="Genomic_DNA"/>
</dbReference>
<dbReference type="AlphaFoldDB" id="A0A177UJT3"/>
<dbReference type="GO" id="GO:0016491">
    <property type="term" value="F:oxidoreductase activity"/>
    <property type="evidence" value="ECO:0007669"/>
    <property type="project" value="UniProtKB-KW"/>
</dbReference>
<evidence type="ECO:0000313" key="5">
    <source>
        <dbReference type="EMBL" id="KAE8262928.1"/>
    </source>
</evidence>
<comment type="caution">
    <text evidence="5">The sequence shown here is derived from an EMBL/GenBank/DDBJ whole genome shotgun (WGS) entry which is preliminary data.</text>
</comment>
<dbReference type="InterPro" id="IPR008030">
    <property type="entry name" value="NmrA-like"/>
</dbReference>